<dbReference type="PANTHER" id="PTHR33067">
    <property type="entry name" value="RNA-DIRECTED DNA POLYMERASE-RELATED"/>
    <property type="match status" value="1"/>
</dbReference>
<keyword evidence="2" id="KW-1185">Reference proteome</keyword>
<evidence type="ECO:0000313" key="2">
    <source>
        <dbReference type="Proteomes" id="UP001311915"/>
    </source>
</evidence>
<comment type="caution">
    <text evidence="1">The sequence shown here is derived from an EMBL/GenBank/DDBJ whole genome shotgun (WGS) entry which is preliminary data.</text>
</comment>
<dbReference type="EMBL" id="JAWPEI010000005">
    <property type="protein sequence ID" value="KAK4726873.1"/>
    <property type="molecule type" value="Genomic_DNA"/>
</dbReference>
<name>A0AAV9LMZ0_9SOLN</name>
<sequence>MTNDSITKREDPGAFIIPCIIGMLKFAKALCDLGASINLMPYAIYKQLSLGEPKATTMRLLMADRSIRHPVEILYDILIDVDIPIILRRPFLAIGRALVDVKSGKLKFRVNDNEVAFNICKSMKQPSNIHVVSTEDVIDEAVASVSHLMRKNKPLEFVLANYDESEVQGYEEVVAALSRLGEYSRNPIKLDIDLKNRESPPVKPSKEEPPNLELKALPSHLKYAFLGANNTLPVTIVADLLER</sequence>
<dbReference type="InterPro" id="IPR021109">
    <property type="entry name" value="Peptidase_aspartic_dom_sf"/>
</dbReference>
<dbReference type="Proteomes" id="UP001311915">
    <property type="component" value="Unassembled WGS sequence"/>
</dbReference>
<evidence type="ECO:0000313" key="1">
    <source>
        <dbReference type="EMBL" id="KAK4726873.1"/>
    </source>
</evidence>
<evidence type="ECO:0008006" key="3">
    <source>
        <dbReference type="Google" id="ProtNLM"/>
    </source>
</evidence>
<dbReference type="CDD" id="cd00303">
    <property type="entry name" value="retropepsin_like"/>
    <property type="match status" value="1"/>
</dbReference>
<organism evidence="1 2">
    <name type="scientific">Solanum pinnatisectum</name>
    <name type="common">tansyleaf nightshade</name>
    <dbReference type="NCBI Taxonomy" id="50273"/>
    <lineage>
        <taxon>Eukaryota</taxon>
        <taxon>Viridiplantae</taxon>
        <taxon>Streptophyta</taxon>
        <taxon>Embryophyta</taxon>
        <taxon>Tracheophyta</taxon>
        <taxon>Spermatophyta</taxon>
        <taxon>Magnoliopsida</taxon>
        <taxon>eudicotyledons</taxon>
        <taxon>Gunneridae</taxon>
        <taxon>Pentapetalae</taxon>
        <taxon>asterids</taxon>
        <taxon>lamiids</taxon>
        <taxon>Solanales</taxon>
        <taxon>Solanaceae</taxon>
        <taxon>Solanoideae</taxon>
        <taxon>Solaneae</taxon>
        <taxon>Solanum</taxon>
    </lineage>
</organism>
<dbReference type="PANTHER" id="PTHR33067:SF9">
    <property type="entry name" value="RNA-DIRECTED DNA POLYMERASE"/>
    <property type="match status" value="1"/>
</dbReference>
<gene>
    <name evidence="1" type="ORF">R3W88_031790</name>
</gene>
<proteinExistence type="predicted"/>
<protein>
    <recommendedName>
        <fullName evidence="3">Reverse transcriptase domain-containing protein</fullName>
    </recommendedName>
</protein>
<reference evidence="1 2" key="1">
    <citation type="submission" date="2023-10" db="EMBL/GenBank/DDBJ databases">
        <title>Genome-Wide Identification Analysis in wild type Solanum Pinnatisectum Reveals Some Genes Defensing Phytophthora Infestans.</title>
        <authorList>
            <person name="Sun C."/>
        </authorList>
    </citation>
    <scope>NUCLEOTIDE SEQUENCE [LARGE SCALE GENOMIC DNA]</scope>
    <source>
        <strain evidence="1">LQN</strain>
        <tissue evidence="1">Leaf</tissue>
    </source>
</reference>
<accession>A0AAV9LMZ0</accession>
<dbReference type="Gene3D" id="2.40.70.10">
    <property type="entry name" value="Acid Proteases"/>
    <property type="match status" value="1"/>
</dbReference>
<dbReference type="AlphaFoldDB" id="A0AAV9LMZ0"/>